<feature type="domain" description="Cupin type-2" evidence="4">
    <location>
        <begin position="261"/>
        <end position="325"/>
    </location>
</feature>
<feature type="region of interest" description="Disordered" evidence="3">
    <location>
        <begin position="177"/>
        <end position="209"/>
    </location>
</feature>
<dbReference type="SUPFAM" id="SSF51182">
    <property type="entry name" value="RmlC-like cupins"/>
    <property type="match status" value="1"/>
</dbReference>
<dbReference type="PANTHER" id="PTHR41517:SF1">
    <property type="entry name" value="CUPIN"/>
    <property type="match status" value="1"/>
</dbReference>
<dbReference type="RefSeq" id="WP_130361855.1">
    <property type="nucleotide sequence ID" value="NZ_SGXC01000003.1"/>
</dbReference>
<evidence type="ECO:0000256" key="3">
    <source>
        <dbReference type="SAM" id="MobiDB-lite"/>
    </source>
</evidence>
<dbReference type="GO" id="GO:0051213">
    <property type="term" value="F:dioxygenase activity"/>
    <property type="evidence" value="ECO:0007669"/>
    <property type="project" value="UniProtKB-KW"/>
</dbReference>
<name>A0A4V2F2Q0_9BURK</name>
<protein>
    <submittedName>
        <fullName evidence="5">Gentisate 1,2-dioxygenase</fullName>
    </submittedName>
</protein>
<gene>
    <name evidence="5" type="ORF">EV675_5575</name>
</gene>
<dbReference type="CDD" id="cd02216">
    <property type="entry name" value="cupin_GDO-like_N"/>
    <property type="match status" value="1"/>
</dbReference>
<dbReference type="Gene3D" id="2.60.120.10">
    <property type="entry name" value="Jelly Rolls"/>
    <property type="match status" value="1"/>
</dbReference>
<dbReference type="PANTHER" id="PTHR41517">
    <property type="entry name" value="1,2-DIOXYGENASE PROTEIN-RELATED"/>
    <property type="match status" value="1"/>
</dbReference>
<dbReference type="Pfam" id="PF07883">
    <property type="entry name" value="Cupin_2"/>
    <property type="match status" value="2"/>
</dbReference>
<evidence type="ECO:0000256" key="2">
    <source>
        <dbReference type="ARBA" id="ARBA00023002"/>
    </source>
</evidence>
<dbReference type="Proteomes" id="UP000292445">
    <property type="component" value="Unassembled WGS sequence"/>
</dbReference>
<organism evidence="5 6">
    <name type="scientific">Pigmentiphaga kullae</name>
    <dbReference type="NCBI Taxonomy" id="151784"/>
    <lineage>
        <taxon>Bacteria</taxon>
        <taxon>Pseudomonadati</taxon>
        <taxon>Pseudomonadota</taxon>
        <taxon>Betaproteobacteria</taxon>
        <taxon>Burkholderiales</taxon>
        <taxon>Alcaligenaceae</taxon>
        <taxon>Pigmentiphaga</taxon>
    </lineage>
</organism>
<evidence type="ECO:0000256" key="1">
    <source>
        <dbReference type="ARBA" id="ARBA00022964"/>
    </source>
</evidence>
<accession>A0A4V2F2Q0</accession>
<dbReference type="InterPro" id="IPR047183">
    <property type="entry name" value="GDO-like"/>
</dbReference>
<dbReference type="AlphaFoldDB" id="A0A4V2F2Q0"/>
<dbReference type="InterPro" id="IPR011051">
    <property type="entry name" value="RmlC_Cupin_sf"/>
</dbReference>
<sequence>MGADSLEQLHADMEQARLVPTWKYVSQFVSMQPVVSYRPFLWKWDQVLAHLMRAGDLVTLERGAERRSMEHTNPDLRARFSTSHTLATALQLVRPGERAPAHRHQAGAVRFAARSHGGEVFTCVQGEPLRMEENDLLLTPSGTWHGHRNDTEHDIVWLDALDYPLVNLLQASWFEPGDDDSAPPRPEGYTTARYGHTRPAGWDGDPSPQPVMRYRWQDMRESIERLRREEGSAYDGILMEYVNPRTSGPTLPTMSCRAQLLRPGEHTRAHRATASTVHYVIEGEGSSIVDGQRFDWARGDVFVIPNWAWHEHRNPHGRDAILFCITDEPVMRALGMYREQPYPDHDGRQTVGSIFTP</sequence>
<reference evidence="5 6" key="1">
    <citation type="submission" date="2019-02" db="EMBL/GenBank/DDBJ databases">
        <title>Genomic Encyclopedia of Type Strains, Phase IV (KMG-IV): sequencing the most valuable type-strain genomes for metagenomic binning, comparative biology and taxonomic classification.</title>
        <authorList>
            <person name="Goeker M."/>
        </authorList>
    </citation>
    <scope>NUCLEOTIDE SEQUENCE [LARGE SCALE GENOMIC DNA]</scope>
    <source>
        <strain evidence="5 6">K24</strain>
    </source>
</reference>
<proteinExistence type="predicted"/>
<feature type="domain" description="Cupin type-2" evidence="4">
    <location>
        <begin position="90"/>
        <end position="159"/>
    </location>
</feature>
<dbReference type="EMBL" id="SGXC01000003">
    <property type="protein sequence ID" value="RZS78918.1"/>
    <property type="molecule type" value="Genomic_DNA"/>
</dbReference>
<dbReference type="OrthoDB" id="285029at2"/>
<dbReference type="CDD" id="cd06992">
    <property type="entry name" value="cupin_GDO-like_C"/>
    <property type="match status" value="1"/>
</dbReference>
<evidence type="ECO:0000313" key="6">
    <source>
        <dbReference type="Proteomes" id="UP000292445"/>
    </source>
</evidence>
<evidence type="ECO:0000313" key="5">
    <source>
        <dbReference type="EMBL" id="RZS78918.1"/>
    </source>
</evidence>
<comment type="caution">
    <text evidence="5">The sequence shown here is derived from an EMBL/GenBank/DDBJ whole genome shotgun (WGS) entry which is preliminary data.</text>
</comment>
<keyword evidence="1 5" id="KW-0223">Dioxygenase</keyword>
<evidence type="ECO:0000259" key="4">
    <source>
        <dbReference type="Pfam" id="PF07883"/>
    </source>
</evidence>
<keyword evidence="2" id="KW-0560">Oxidoreductase</keyword>
<dbReference type="InterPro" id="IPR013096">
    <property type="entry name" value="Cupin_2"/>
</dbReference>
<dbReference type="InterPro" id="IPR014710">
    <property type="entry name" value="RmlC-like_jellyroll"/>
</dbReference>
<keyword evidence="6" id="KW-1185">Reference proteome</keyword>